<dbReference type="EMBL" id="QUSZ01002314">
    <property type="protein sequence ID" value="RHY22635.1"/>
    <property type="molecule type" value="Genomic_DNA"/>
</dbReference>
<reference evidence="3 4" key="1">
    <citation type="submission" date="2018-08" db="EMBL/GenBank/DDBJ databases">
        <title>Aphanomyces genome sequencing and annotation.</title>
        <authorList>
            <person name="Minardi D."/>
            <person name="Oidtmann B."/>
            <person name="Van Der Giezen M."/>
            <person name="Studholme D.J."/>
        </authorList>
    </citation>
    <scope>NUCLEOTIDE SEQUENCE [LARGE SCALE GENOMIC DNA]</scope>
    <source>
        <strain evidence="3 4">Kv</strain>
    </source>
</reference>
<dbReference type="AlphaFoldDB" id="A0A397BS76"/>
<proteinExistence type="predicted"/>
<dbReference type="VEuPathDB" id="FungiDB:H257_17051"/>
<protein>
    <recommendedName>
        <fullName evidence="2">PiggyBac transposable element-derived protein domain-containing protein</fullName>
    </recommendedName>
</protein>
<organism evidence="3 4">
    <name type="scientific">Aphanomyces astaci</name>
    <name type="common">Crayfish plague agent</name>
    <dbReference type="NCBI Taxonomy" id="112090"/>
    <lineage>
        <taxon>Eukaryota</taxon>
        <taxon>Sar</taxon>
        <taxon>Stramenopiles</taxon>
        <taxon>Oomycota</taxon>
        <taxon>Saprolegniomycetes</taxon>
        <taxon>Saprolegniales</taxon>
        <taxon>Verrucalvaceae</taxon>
        <taxon>Aphanomyces</taxon>
    </lineage>
</organism>
<feature type="region of interest" description="Disordered" evidence="1">
    <location>
        <begin position="1"/>
        <end position="36"/>
    </location>
</feature>
<evidence type="ECO:0000256" key="1">
    <source>
        <dbReference type="SAM" id="MobiDB-lite"/>
    </source>
</evidence>
<feature type="non-terminal residue" evidence="3">
    <location>
        <position position="1"/>
    </location>
</feature>
<gene>
    <name evidence="3" type="ORF">DYB36_010106</name>
</gene>
<feature type="domain" description="PiggyBac transposable element-derived protein" evidence="2">
    <location>
        <begin position="216"/>
        <end position="372"/>
    </location>
</feature>
<dbReference type="PANTHER" id="PTHR46599">
    <property type="entry name" value="PIGGYBAC TRANSPOSABLE ELEMENT-DERIVED PROTEIN 4"/>
    <property type="match status" value="1"/>
</dbReference>
<feature type="compositionally biased region" description="Acidic residues" evidence="1">
    <location>
        <begin position="26"/>
        <end position="36"/>
    </location>
</feature>
<evidence type="ECO:0000313" key="4">
    <source>
        <dbReference type="Proteomes" id="UP000265427"/>
    </source>
</evidence>
<dbReference type="VEuPathDB" id="FungiDB:H257_13241"/>
<comment type="caution">
    <text evidence="3">The sequence shown here is derived from an EMBL/GenBank/DDBJ whole genome shotgun (WGS) entry which is preliminary data.</text>
</comment>
<dbReference type="InterPro" id="IPR029526">
    <property type="entry name" value="PGBD"/>
</dbReference>
<evidence type="ECO:0000313" key="3">
    <source>
        <dbReference type="EMBL" id="RHY22635.1"/>
    </source>
</evidence>
<feature type="domain" description="PiggyBac transposable element-derived protein" evidence="2">
    <location>
        <begin position="102"/>
        <end position="211"/>
    </location>
</feature>
<evidence type="ECO:0000259" key="2">
    <source>
        <dbReference type="Pfam" id="PF13843"/>
    </source>
</evidence>
<dbReference type="Proteomes" id="UP000265427">
    <property type="component" value="Unassembled WGS sequence"/>
</dbReference>
<feature type="compositionally biased region" description="Basic and acidic residues" evidence="1">
    <location>
        <begin position="7"/>
        <end position="16"/>
    </location>
</feature>
<accession>A0A397BS76</accession>
<sequence>KFLAKSSFDEETKSDEGTNDSSLAPQDDDGSGDEWSEYVDRGWKKHRHYDATEDIQGLEDVEWTYGGHYAGPTDLYEHEDSKDDTPVDELRISEEFKHLFKDPVKDFLAFMPLAFWNTVTVRTNAKAVALQAAHPKGYVGGREFKKSIDLVEVMKFVGLLIVMSVVQGGEYSLYWSKPSMSFLMPPTENFGRVMPIDRFKQLRACIRFNDSYAFVEGSHRVINMDNWYSSVQLCLTMLKMGMYCRGTVRSNRAHNLQFCMFDKKQIKSVMRGSSLVSVATSLGIIAVSWLDGTGVNMLSTADATTKSYVHRRIGSETRQQECLSLVGLYNKYMQGVDRHDQLRERFSIASGASFKHWYKKLGFALVDIAITNLYVLYTLCEPVNRRDSHMHFQTKLANQMLFETDWTLFSETQVPMEYANVPMTQSAKVLKKAAADKAAAEDKAAALKRDASLRQPPTPSFTCRATDKQAEVSYDQRMRRYCVVCYFERNKELIKTQWCDVHKVYLCTKAYVPSDQQVPAHVCPHAAWSCWDKFHSFYHPKGLFKKDGKMDRGSELYRLKKHSVMEHKASSAKKTLILL</sequence>
<dbReference type="Pfam" id="PF13843">
    <property type="entry name" value="DDE_Tnp_1_7"/>
    <property type="match status" value="2"/>
</dbReference>
<name>A0A397BS76_APHAT</name>
<dbReference type="PANTHER" id="PTHR46599:SF3">
    <property type="entry name" value="PIGGYBAC TRANSPOSABLE ELEMENT-DERIVED PROTEIN 4"/>
    <property type="match status" value="1"/>
</dbReference>